<name>A0A5N6RGI2_9ROSI</name>
<keyword evidence="3" id="KW-1185">Reference proteome</keyword>
<feature type="compositionally biased region" description="Basic and acidic residues" evidence="1">
    <location>
        <begin position="61"/>
        <end position="76"/>
    </location>
</feature>
<organism evidence="2 3">
    <name type="scientific">Carpinus fangiana</name>
    <dbReference type="NCBI Taxonomy" id="176857"/>
    <lineage>
        <taxon>Eukaryota</taxon>
        <taxon>Viridiplantae</taxon>
        <taxon>Streptophyta</taxon>
        <taxon>Embryophyta</taxon>
        <taxon>Tracheophyta</taxon>
        <taxon>Spermatophyta</taxon>
        <taxon>Magnoliopsida</taxon>
        <taxon>eudicotyledons</taxon>
        <taxon>Gunneridae</taxon>
        <taxon>Pentapetalae</taxon>
        <taxon>rosids</taxon>
        <taxon>fabids</taxon>
        <taxon>Fagales</taxon>
        <taxon>Betulaceae</taxon>
        <taxon>Carpinus</taxon>
    </lineage>
</organism>
<dbReference type="AlphaFoldDB" id="A0A5N6RGI2"/>
<protein>
    <submittedName>
        <fullName evidence="2">Uncharacterized protein</fullName>
    </submittedName>
</protein>
<evidence type="ECO:0000256" key="1">
    <source>
        <dbReference type="SAM" id="MobiDB-lite"/>
    </source>
</evidence>
<proteinExistence type="predicted"/>
<reference evidence="2 3" key="1">
    <citation type="submission" date="2019-06" db="EMBL/GenBank/DDBJ databases">
        <title>A chromosomal-level reference genome of Carpinus fangiana (Coryloideae, Betulaceae).</title>
        <authorList>
            <person name="Yang X."/>
            <person name="Wang Z."/>
            <person name="Zhang L."/>
            <person name="Hao G."/>
            <person name="Liu J."/>
            <person name="Yang Y."/>
        </authorList>
    </citation>
    <scope>NUCLEOTIDE SEQUENCE [LARGE SCALE GENOMIC DNA]</scope>
    <source>
        <strain evidence="2">Cfa_2016G</strain>
        <tissue evidence="2">Leaf</tissue>
    </source>
</reference>
<accession>A0A5N6RGI2</accession>
<feature type="region of interest" description="Disordered" evidence="1">
    <location>
        <begin position="61"/>
        <end position="86"/>
    </location>
</feature>
<gene>
    <name evidence="2" type="ORF">FH972_015536</name>
</gene>
<sequence length="86" mass="9529">MSEMIERAIQAEWEQHKQQMDAMLAQQRGMITTPITTAITEQVAAHMAAYVARIRVLEGSRHVSSEPKVTNDKASHDLGSPARVSV</sequence>
<dbReference type="Proteomes" id="UP000327013">
    <property type="component" value="Chromosome 6"/>
</dbReference>
<evidence type="ECO:0000313" key="3">
    <source>
        <dbReference type="Proteomes" id="UP000327013"/>
    </source>
</evidence>
<evidence type="ECO:0000313" key="2">
    <source>
        <dbReference type="EMBL" id="KAE8076917.1"/>
    </source>
</evidence>
<dbReference type="EMBL" id="CM017326">
    <property type="protein sequence ID" value="KAE8076917.1"/>
    <property type="molecule type" value="Genomic_DNA"/>
</dbReference>